<sequence>MNYRNHMADSTFPAIPYYPVLINKELEANTSQSKAPICKQIIKSKELPSNNKKLDEIADLGETLLVVDDNKTITGLCKIFLENMGYKVLTSNMPFDAIRLVKVYDGKIQLLITDIRMPQINGLELAKQLTSIRPDMKCIYMSGDSIELYSDQNMLNKEVNFLQKPFTLHHLAERVRNVLNHYNAKIYL</sequence>
<gene>
    <name evidence="4" type="ORF">N47_J05980</name>
</gene>
<name>E1YGC3_9BACT</name>
<evidence type="ECO:0000259" key="3">
    <source>
        <dbReference type="PROSITE" id="PS50110"/>
    </source>
</evidence>
<accession>E1YGC3</accession>
<dbReference type="Gene3D" id="3.40.50.2300">
    <property type="match status" value="1"/>
</dbReference>
<dbReference type="SUPFAM" id="SSF52172">
    <property type="entry name" value="CheY-like"/>
    <property type="match status" value="1"/>
</dbReference>
<feature type="modified residue" description="4-aspartylphosphate" evidence="2">
    <location>
        <position position="114"/>
    </location>
</feature>
<dbReference type="EMBL" id="FR695872">
    <property type="protein sequence ID" value="CBX29617.1"/>
    <property type="molecule type" value="Genomic_DNA"/>
</dbReference>
<dbReference type="Pfam" id="PF00072">
    <property type="entry name" value="Response_reg"/>
    <property type="match status" value="1"/>
</dbReference>
<protein>
    <recommendedName>
        <fullName evidence="3">Response regulatory domain-containing protein</fullName>
    </recommendedName>
</protein>
<proteinExistence type="predicted"/>
<reference evidence="4" key="1">
    <citation type="journal article" date="2011" name="Environ. Microbiol.">
        <title>Genomic insights into the metabolic potential of the polycyclic aromatic hydrocarbon degrading sulfate-reducing Deltaproteobacterium N47.</title>
        <authorList>
            <person name="Bergmann F."/>
            <person name="Selesi D."/>
            <person name="Weinmaier T."/>
            <person name="Tischler P."/>
            <person name="Rattei T."/>
            <person name="Meckenstock R.U."/>
        </authorList>
    </citation>
    <scope>NUCLEOTIDE SEQUENCE</scope>
</reference>
<organism evidence="4">
    <name type="scientific">uncultured Desulfobacterium sp</name>
    <dbReference type="NCBI Taxonomy" id="201089"/>
    <lineage>
        <taxon>Bacteria</taxon>
        <taxon>Pseudomonadati</taxon>
        <taxon>Thermodesulfobacteriota</taxon>
        <taxon>Desulfobacteria</taxon>
        <taxon>Desulfobacterales</taxon>
        <taxon>Desulfobacteriaceae</taxon>
        <taxon>Desulfobacterium</taxon>
        <taxon>environmental samples</taxon>
    </lineage>
</organism>
<dbReference type="InterPro" id="IPR050595">
    <property type="entry name" value="Bact_response_regulator"/>
</dbReference>
<dbReference type="SMART" id="SM00448">
    <property type="entry name" value="REC"/>
    <property type="match status" value="1"/>
</dbReference>
<dbReference type="PROSITE" id="PS50110">
    <property type="entry name" value="RESPONSE_REGULATORY"/>
    <property type="match status" value="1"/>
</dbReference>
<dbReference type="PANTHER" id="PTHR44591:SF3">
    <property type="entry name" value="RESPONSE REGULATORY DOMAIN-CONTAINING PROTEIN"/>
    <property type="match status" value="1"/>
</dbReference>
<dbReference type="GO" id="GO:0000160">
    <property type="term" value="P:phosphorelay signal transduction system"/>
    <property type="evidence" value="ECO:0007669"/>
    <property type="project" value="InterPro"/>
</dbReference>
<dbReference type="InterPro" id="IPR011006">
    <property type="entry name" value="CheY-like_superfamily"/>
</dbReference>
<evidence type="ECO:0000256" key="2">
    <source>
        <dbReference type="PROSITE-ProRule" id="PRU00169"/>
    </source>
</evidence>
<keyword evidence="1 2" id="KW-0597">Phosphoprotein</keyword>
<dbReference type="InterPro" id="IPR001789">
    <property type="entry name" value="Sig_transdc_resp-reg_receiver"/>
</dbReference>
<feature type="domain" description="Response regulatory" evidence="3">
    <location>
        <begin position="63"/>
        <end position="179"/>
    </location>
</feature>
<dbReference type="PANTHER" id="PTHR44591">
    <property type="entry name" value="STRESS RESPONSE REGULATOR PROTEIN 1"/>
    <property type="match status" value="1"/>
</dbReference>
<evidence type="ECO:0000313" key="4">
    <source>
        <dbReference type="EMBL" id="CBX29617.1"/>
    </source>
</evidence>
<evidence type="ECO:0000256" key="1">
    <source>
        <dbReference type="ARBA" id="ARBA00022553"/>
    </source>
</evidence>
<dbReference type="CDD" id="cd00156">
    <property type="entry name" value="REC"/>
    <property type="match status" value="1"/>
</dbReference>
<dbReference type="AlphaFoldDB" id="E1YGC3"/>